<dbReference type="Proteomes" id="UP000005237">
    <property type="component" value="Unassembled WGS sequence"/>
</dbReference>
<accession>A0A8R1DYV0</accession>
<keyword evidence="4" id="KW-1185">Reference proteome</keyword>
<dbReference type="EnsemblMetazoa" id="CJA14189.1">
    <property type="protein sequence ID" value="CJA14189.1"/>
    <property type="gene ID" value="WBGene00133393"/>
</dbReference>
<feature type="region of interest" description="Disordered" evidence="1">
    <location>
        <begin position="1"/>
        <end position="24"/>
    </location>
</feature>
<proteinExistence type="predicted"/>
<reference evidence="3" key="2">
    <citation type="submission" date="2022-06" db="UniProtKB">
        <authorList>
            <consortium name="EnsemblMetazoa"/>
        </authorList>
    </citation>
    <scope>IDENTIFICATION</scope>
    <source>
        <strain evidence="3">DF5081</strain>
    </source>
</reference>
<feature type="domain" description="ShKT" evidence="2">
    <location>
        <begin position="55"/>
        <end position="91"/>
    </location>
</feature>
<name>A0A8R1DYV0_CAEJA</name>
<organism evidence="3 4">
    <name type="scientific">Caenorhabditis japonica</name>
    <dbReference type="NCBI Taxonomy" id="281687"/>
    <lineage>
        <taxon>Eukaryota</taxon>
        <taxon>Metazoa</taxon>
        <taxon>Ecdysozoa</taxon>
        <taxon>Nematoda</taxon>
        <taxon>Chromadorea</taxon>
        <taxon>Rhabditida</taxon>
        <taxon>Rhabditina</taxon>
        <taxon>Rhabditomorpha</taxon>
        <taxon>Rhabditoidea</taxon>
        <taxon>Rhabditidae</taxon>
        <taxon>Peloderinae</taxon>
        <taxon>Caenorhabditis</taxon>
    </lineage>
</organism>
<sequence length="121" mass="13868">MRSDTNLTDEQFLRDPTVESVTVEEEGSGEEVLVTLNSTASLTTTFTSVPPKPIKCYDISNRCSKIKPLCTRQEYRNIMVRQCAKTCDACKEFSNLPPAARCRDAFQRYRNNQMIKTRKCF</sequence>
<evidence type="ECO:0000313" key="3">
    <source>
        <dbReference type="EnsemblMetazoa" id="CJA14189.1"/>
    </source>
</evidence>
<evidence type="ECO:0000256" key="1">
    <source>
        <dbReference type="SAM" id="MobiDB-lite"/>
    </source>
</evidence>
<dbReference type="Pfam" id="PF01549">
    <property type="entry name" value="ShK"/>
    <property type="match status" value="1"/>
</dbReference>
<dbReference type="AlphaFoldDB" id="A0A8R1DYV0"/>
<dbReference type="SMART" id="SM00254">
    <property type="entry name" value="ShKT"/>
    <property type="match status" value="1"/>
</dbReference>
<evidence type="ECO:0000313" key="4">
    <source>
        <dbReference type="Proteomes" id="UP000005237"/>
    </source>
</evidence>
<protein>
    <submittedName>
        <fullName evidence="3">ShKT domain-containing protein</fullName>
    </submittedName>
</protein>
<evidence type="ECO:0000259" key="2">
    <source>
        <dbReference type="SMART" id="SM00254"/>
    </source>
</evidence>
<dbReference type="InterPro" id="IPR003582">
    <property type="entry name" value="ShKT_dom"/>
</dbReference>
<reference evidence="4" key="1">
    <citation type="submission" date="2010-08" db="EMBL/GenBank/DDBJ databases">
        <authorList>
            <consortium name="Caenorhabditis japonica Sequencing Consortium"/>
            <person name="Wilson R.K."/>
        </authorList>
    </citation>
    <scope>NUCLEOTIDE SEQUENCE [LARGE SCALE GENOMIC DNA]</scope>
    <source>
        <strain evidence="4">DF5081</strain>
    </source>
</reference>
<dbReference type="Gene3D" id="1.10.10.1940">
    <property type="match status" value="1"/>
</dbReference>